<dbReference type="InterPro" id="IPR037264">
    <property type="entry name" value="TFIID_NTD2_sf"/>
</dbReference>
<feature type="region of interest" description="Disordered" evidence="1">
    <location>
        <begin position="1"/>
        <end position="41"/>
    </location>
</feature>
<feature type="transmembrane region" description="Helical" evidence="2">
    <location>
        <begin position="111"/>
        <end position="128"/>
    </location>
</feature>
<keyword evidence="5" id="KW-1185">Reference proteome</keyword>
<dbReference type="Gene3D" id="1.25.40.500">
    <property type="entry name" value="TFIID subunit TAF5, NTD2 domain"/>
    <property type="match status" value="1"/>
</dbReference>
<organism evidence="4 5">
    <name type="scientific">Drosophila guanche</name>
    <name type="common">Fruit fly</name>
    <dbReference type="NCBI Taxonomy" id="7266"/>
    <lineage>
        <taxon>Eukaryota</taxon>
        <taxon>Metazoa</taxon>
        <taxon>Ecdysozoa</taxon>
        <taxon>Arthropoda</taxon>
        <taxon>Hexapoda</taxon>
        <taxon>Insecta</taxon>
        <taxon>Pterygota</taxon>
        <taxon>Neoptera</taxon>
        <taxon>Endopterygota</taxon>
        <taxon>Diptera</taxon>
        <taxon>Brachycera</taxon>
        <taxon>Muscomorpha</taxon>
        <taxon>Ephydroidea</taxon>
        <taxon>Drosophilidae</taxon>
        <taxon>Drosophila</taxon>
        <taxon>Sophophora</taxon>
    </lineage>
</organism>
<evidence type="ECO:0000259" key="3">
    <source>
        <dbReference type="Pfam" id="PF04494"/>
    </source>
</evidence>
<evidence type="ECO:0000313" key="5">
    <source>
        <dbReference type="Proteomes" id="UP000268350"/>
    </source>
</evidence>
<feature type="non-terminal residue" evidence="4">
    <location>
        <position position="143"/>
    </location>
</feature>
<dbReference type="OMA" id="EVYLMLY"/>
<dbReference type="Pfam" id="PF04494">
    <property type="entry name" value="TFIID_NTD2"/>
    <property type="match status" value="1"/>
</dbReference>
<dbReference type="AlphaFoldDB" id="A0A3B0KF17"/>
<dbReference type="OrthoDB" id="10266330at2759"/>
<keyword evidence="2" id="KW-0472">Membrane</keyword>
<name>A0A3B0KF17_DROGU</name>
<feature type="domain" description="TFIID subunit TAF5 NTD2" evidence="3">
    <location>
        <begin position="87"/>
        <end position="142"/>
    </location>
</feature>
<dbReference type="SUPFAM" id="SSF160897">
    <property type="entry name" value="Taf5 N-terminal domain-like"/>
    <property type="match status" value="1"/>
</dbReference>
<sequence length="143" mass="17166">MGGRNLQQKKWKSKKQKSQNRKKNNHQKKKPPSEEANDSLVEKCETSDMELEVVELWEDFVDFYEGEAHGPKQERKFCKALQNKELMEYEGTFVGLRNIIQQMSNFRKFEVFMMLYPTLAMGYLQMVYSGKWQRARDYVERHK</sequence>
<dbReference type="Proteomes" id="UP000268350">
    <property type="component" value="Unassembled WGS sequence"/>
</dbReference>
<feature type="compositionally biased region" description="Basic residues" evidence="1">
    <location>
        <begin position="7"/>
        <end position="30"/>
    </location>
</feature>
<evidence type="ECO:0000256" key="2">
    <source>
        <dbReference type="SAM" id="Phobius"/>
    </source>
</evidence>
<protein>
    <recommendedName>
        <fullName evidence="3">TFIID subunit TAF5 NTD2 domain-containing protein</fullName>
    </recommendedName>
</protein>
<accession>A0A3B0KF17</accession>
<evidence type="ECO:0000256" key="1">
    <source>
        <dbReference type="SAM" id="MobiDB-lite"/>
    </source>
</evidence>
<keyword evidence="2" id="KW-0812">Transmembrane</keyword>
<dbReference type="STRING" id="7266.A0A3B0KF17"/>
<dbReference type="InterPro" id="IPR007582">
    <property type="entry name" value="TFIID_NTD2"/>
</dbReference>
<keyword evidence="2" id="KW-1133">Transmembrane helix</keyword>
<dbReference type="EMBL" id="OUUW01000011">
    <property type="protein sequence ID" value="SPP86920.1"/>
    <property type="molecule type" value="Genomic_DNA"/>
</dbReference>
<evidence type="ECO:0000313" key="4">
    <source>
        <dbReference type="EMBL" id="SPP86920.1"/>
    </source>
</evidence>
<proteinExistence type="predicted"/>
<gene>
    <name evidence="4" type="ORF">DGUA_6G009222</name>
</gene>
<reference evidence="5" key="1">
    <citation type="submission" date="2018-01" db="EMBL/GenBank/DDBJ databases">
        <authorList>
            <person name="Alioto T."/>
            <person name="Alioto T."/>
        </authorList>
    </citation>
    <scope>NUCLEOTIDE SEQUENCE [LARGE SCALE GENOMIC DNA]</scope>
</reference>